<name>A0A2G9C7M5_9BURK</name>
<dbReference type="GO" id="GO:0043683">
    <property type="term" value="P:type IV pilus assembly"/>
    <property type="evidence" value="ECO:0007669"/>
    <property type="project" value="InterPro"/>
</dbReference>
<dbReference type="SUPFAM" id="SSF54523">
    <property type="entry name" value="Pili subunits"/>
    <property type="match status" value="1"/>
</dbReference>
<organism evidence="2 3">
    <name type="scientific">Roseateles chitinivorans</name>
    <dbReference type="NCBI Taxonomy" id="2917965"/>
    <lineage>
        <taxon>Bacteria</taxon>
        <taxon>Pseudomonadati</taxon>
        <taxon>Pseudomonadota</taxon>
        <taxon>Betaproteobacteria</taxon>
        <taxon>Burkholderiales</taxon>
        <taxon>Sphaerotilaceae</taxon>
        <taxon>Roseateles</taxon>
    </lineage>
</organism>
<dbReference type="InterPro" id="IPR012902">
    <property type="entry name" value="N_methyl_site"/>
</dbReference>
<keyword evidence="3" id="KW-1185">Reference proteome</keyword>
<evidence type="ECO:0000313" key="3">
    <source>
        <dbReference type="Proteomes" id="UP000231501"/>
    </source>
</evidence>
<comment type="caution">
    <text evidence="2">The sequence shown here is derived from an EMBL/GenBank/DDBJ whole genome shotgun (WGS) entry which is preliminary data.</text>
</comment>
<keyword evidence="1" id="KW-0472">Membrane</keyword>
<dbReference type="RefSeq" id="WP_099863227.1">
    <property type="nucleotide sequence ID" value="NZ_PEOG01000061.1"/>
</dbReference>
<dbReference type="Gene3D" id="3.30.700.10">
    <property type="entry name" value="Glycoprotein, Type 4 Pilin"/>
    <property type="match status" value="1"/>
</dbReference>
<feature type="transmembrane region" description="Helical" evidence="1">
    <location>
        <begin position="6"/>
        <end position="29"/>
    </location>
</feature>
<sequence>MRTRGFSLIEIVVVLAILAVLAVLTLPSFREHVLKGRRAEAREALLAIQLAQERFRSGHPRYAERLEDLAQSSMTRSSLYRLRIAQADATRYTLEAIAQGSQTGDRRCQVLTLRLESGAVHTSGHDASGAEQADACWPR</sequence>
<dbReference type="EMBL" id="PEOG01000061">
    <property type="protein sequence ID" value="PIM51549.1"/>
    <property type="molecule type" value="Genomic_DNA"/>
</dbReference>
<accession>A0A2G9C7M5</accession>
<dbReference type="PROSITE" id="PS00409">
    <property type="entry name" value="PROKAR_NTER_METHYL"/>
    <property type="match status" value="1"/>
</dbReference>
<dbReference type="InterPro" id="IPR045584">
    <property type="entry name" value="Pilin-like"/>
</dbReference>
<dbReference type="Proteomes" id="UP000231501">
    <property type="component" value="Unassembled WGS sequence"/>
</dbReference>
<gene>
    <name evidence="2" type="ORF">CS062_19305</name>
</gene>
<reference evidence="2 3" key="1">
    <citation type="submission" date="2017-11" db="EMBL/GenBank/DDBJ databases">
        <title>Draft genome sequence of Mitsuaria sp. HWN-4.</title>
        <authorList>
            <person name="Gundlapally S.R."/>
        </authorList>
    </citation>
    <scope>NUCLEOTIDE SEQUENCE [LARGE SCALE GENOMIC DNA]</scope>
    <source>
        <strain evidence="2 3">HWN-4</strain>
    </source>
</reference>
<dbReference type="AlphaFoldDB" id="A0A2G9C7M5"/>
<protein>
    <submittedName>
        <fullName evidence="2">Type IV pilin</fullName>
    </submittedName>
</protein>
<keyword evidence="1" id="KW-1133">Transmembrane helix</keyword>
<evidence type="ECO:0000313" key="2">
    <source>
        <dbReference type="EMBL" id="PIM51549.1"/>
    </source>
</evidence>
<dbReference type="InterPro" id="IPR031982">
    <property type="entry name" value="PilE-like"/>
</dbReference>
<proteinExistence type="predicted"/>
<dbReference type="Pfam" id="PF07963">
    <property type="entry name" value="N_methyl"/>
    <property type="match status" value="1"/>
</dbReference>
<dbReference type="NCBIfam" id="TIGR02532">
    <property type="entry name" value="IV_pilin_GFxxxE"/>
    <property type="match status" value="1"/>
</dbReference>
<dbReference type="Pfam" id="PF16732">
    <property type="entry name" value="ComP_DUS"/>
    <property type="match status" value="1"/>
</dbReference>
<keyword evidence="1" id="KW-0812">Transmembrane</keyword>
<evidence type="ECO:0000256" key="1">
    <source>
        <dbReference type="SAM" id="Phobius"/>
    </source>
</evidence>